<name>W4M6I8_9BACT</name>
<dbReference type="EMBL" id="AZHX01000819">
    <property type="protein sequence ID" value="ETX05964.1"/>
    <property type="molecule type" value="Genomic_DNA"/>
</dbReference>
<organism evidence="2 3">
    <name type="scientific">Candidatus Entotheonella gemina</name>
    <dbReference type="NCBI Taxonomy" id="1429439"/>
    <lineage>
        <taxon>Bacteria</taxon>
        <taxon>Pseudomonadati</taxon>
        <taxon>Nitrospinota/Tectimicrobiota group</taxon>
        <taxon>Candidatus Tectimicrobiota</taxon>
        <taxon>Candidatus Entotheonellia</taxon>
        <taxon>Candidatus Entotheonellales</taxon>
        <taxon>Candidatus Entotheonellaceae</taxon>
        <taxon>Candidatus Entotheonella</taxon>
    </lineage>
</organism>
<dbReference type="Proteomes" id="UP000019140">
    <property type="component" value="Unassembled WGS sequence"/>
</dbReference>
<keyword evidence="1" id="KW-1133">Transmembrane helix</keyword>
<evidence type="ECO:0000313" key="3">
    <source>
        <dbReference type="Proteomes" id="UP000019140"/>
    </source>
</evidence>
<comment type="caution">
    <text evidence="2">The sequence shown here is derived from an EMBL/GenBank/DDBJ whole genome shotgun (WGS) entry which is preliminary data.</text>
</comment>
<proteinExistence type="predicted"/>
<evidence type="ECO:0000256" key="1">
    <source>
        <dbReference type="SAM" id="Phobius"/>
    </source>
</evidence>
<keyword evidence="3" id="KW-1185">Reference proteome</keyword>
<keyword evidence="1" id="KW-0812">Transmembrane</keyword>
<evidence type="ECO:0000313" key="2">
    <source>
        <dbReference type="EMBL" id="ETX05964.1"/>
    </source>
</evidence>
<dbReference type="HOGENOM" id="CLU_3041501_0_0_7"/>
<keyword evidence="1" id="KW-0472">Membrane</keyword>
<sequence>MGILKFFVFVFFFIPWLSIRLVLKKEKGREALTEGEVHDALKSDQVKVGTKNGA</sequence>
<dbReference type="AlphaFoldDB" id="W4M6I8"/>
<accession>W4M6I8</accession>
<protein>
    <submittedName>
        <fullName evidence="2">Uncharacterized protein</fullName>
    </submittedName>
</protein>
<gene>
    <name evidence="2" type="ORF">ETSY2_19910</name>
</gene>
<feature type="transmembrane region" description="Helical" evidence="1">
    <location>
        <begin position="6"/>
        <end position="23"/>
    </location>
</feature>
<reference evidence="2 3" key="1">
    <citation type="journal article" date="2014" name="Nature">
        <title>An environmental bacterial taxon with a large and distinct metabolic repertoire.</title>
        <authorList>
            <person name="Wilson M.C."/>
            <person name="Mori T."/>
            <person name="Ruckert C."/>
            <person name="Uria A.R."/>
            <person name="Helf M.J."/>
            <person name="Takada K."/>
            <person name="Gernert C."/>
            <person name="Steffens U.A."/>
            <person name="Heycke N."/>
            <person name="Schmitt S."/>
            <person name="Rinke C."/>
            <person name="Helfrich E.J."/>
            <person name="Brachmann A.O."/>
            <person name="Gurgui C."/>
            <person name="Wakimoto T."/>
            <person name="Kracht M."/>
            <person name="Crusemann M."/>
            <person name="Hentschel U."/>
            <person name="Abe I."/>
            <person name="Matsunaga S."/>
            <person name="Kalinowski J."/>
            <person name="Takeyama H."/>
            <person name="Piel J."/>
        </authorList>
    </citation>
    <scope>NUCLEOTIDE SEQUENCE [LARGE SCALE GENOMIC DNA]</scope>
    <source>
        <strain evidence="3">TSY2</strain>
    </source>
</reference>